<feature type="transmembrane region" description="Helical" evidence="5">
    <location>
        <begin position="164"/>
        <end position="186"/>
    </location>
</feature>
<dbReference type="AlphaFoldDB" id="A0A2Z2HX94"/>
<evidence type="ECO:0000256" key="1">
    <source>
        <dbReference type="ARBA" id="ARBA00004651"/>
    </source>
</evidence>
<feature type="transmembrane region" description="Helical" evidence="5">
    <location>
        <begin position="260"/>
        <end position="281"/>
    </location>
</feature>
<dbReference type="Pfam" id="PF01040">
    <property type="entry name" value="UbiA"/>
    <property type="match status" value="1"/>
</dbReference>
<dbReference type="GO" id="GO:0005886">
    <property type="term" value="C:plasma membrane"/>
    <property type="evidence" value="ECO:0007669"/>
    <property type="project" value="UniProtKB-SubCell"/>
</dbReference>
<sequence length="285" mass="30199">MIGRPVRWRWRRRIDGLWRHVQPVFFLPGVAVSIVGAVLAPDPSISTAAVHATAVALAVYVAHLTDGYVDYYVRGEDERNRLSPAELRAATILTATAFGPCLVALGFTSGALAVGVTAPLLALGYLHAPYLDTNPITTTVDYPTGIALAVVGGYATQTGTVSGAVGTTALALFVFLSGIGILMDLLDYEHDREIGKRTVPVVLGPERARSVSSWLVVSSSVVVLSASAMSVVPVTATVIGPVPSVTVFAWTRSDWAVEVAVRRRIATTYVFTALLVLAVLLESGW</sequence>
<feature type="transmembrane region" description="Helical" evidence="5">
    <location>
        <begin position="214"/>
        <end position="240"/>
    </location>
</feature>
<evidence type="ECO:0000256" key="5">
    <source>
        <dbReference type="SAM" id="Phobius"/>
    </source>
</evidence>
<feature type="transmembrane region" description="Helical" evidence="5">
    <location>
        <begin position="21"/>
        <end position="39"/>
    </location>
</feature>
<feature type="transmembrane region" description="Helical" evidence="5">
    <location>
        <begin position="45"/>
        <end position="69"/>
    </location>
</feature>
<dbReference type="CDD" id="cd13956">
    <property type="entry name" value="PT_UbiA"/>
    <property type="match status" value="1"/>
</dbReference>
<comment type="subcellular location">
    <subcellularLocation>
        <location evidence="1">Cell membrane</location>
        <topology evidence="1">Multi-pass membrane protein</topology>
    </subcellularLocation>
</comment>
<dbReference type="GO" id="GO:0016765">
    <property type="term" value="F:transferase activity, transferring alkyl or aryl (other than methyl) groups"/>
    <property type="evidence" value="ECO:0007669"/>
    <property type="project" value="InterPro"/>
</dbReference>
<dbReference type="EMBL" id="CP019893">
    <property type="protein sequence ID" value="ARS91890.1"/>
    <property type="molecule type" value="Genomic_DNA"/>
</dbReference>
<keyword evidence="4 5" id="KW-0472">Membrane</keyword>
<accession>A0A2Z2HX94</accession>
<evidence type="ECO:0000256" key="4">
    <source>
        <dbReference type="ARBA" id="ARBA00023136"/>
    </source>
</evidence>
<evidence type="ECO:0008006" key="8">
    <source>
        <dbReference type="Google" id="ProtNLM"/>
    </source>
</evidence>
<evidence type="ECO:0000256" key="2">
    <source>
        <dbReference type="ARBA" id="ARBA00022692"/>
    </source>
</evidence>
<gene>
    <name evidence="6" type="ORF">B1756_15985</name>
</gene>
<keyword evidence="2 5" id="KW-0812">Transmembrane</keyword>
<feature type="transmembrane region" description="Helical" evidence="5">
    <location>
        <begin position="90"/>
        <end position="116"/>
    </location>
</feature>
<dbReference type="KEGG" id="naj:B1756_15985"/>
<dbReference type="InterPro" id="IPR000537">
    <property type="entry name" value="UbiA_prenyltransferase"/>
</dbReference>
<evidence type="ECO:0000256" key="3">
    <source>
        <dbReference type="ARBA" id="ARBA00022989"/>
    </source>
</evidence>
<dbReference type="Gene3D" id="1.20.120.1780">
    <property type="entry name" value="UbiA prenyltransferase"/>
    <property type="match status" value="1"/>
</dbReference>
<organism evidence="6 7">
    <name type="scientific">Natrarchaeobaculum aegyptiacum</name>
    <dbReference type="NCBI Taxonomy" id="745377"/>
    <lineage>
        <taxon>Archaea</taxon>
        <taxon>Methanobacteriati</taxon>
        <taxon>Methanobacteriota</taxon>
        <taxon>Stenosarchaea group</taxon>
        <taxon>Halobacteria</taxon>
        <taxon>Halobacteriales</taxon>
        <taxon>Natrialbaceae</taxon>
        <taxon>Natrarchaeobaculum</taxon>
    </lineage>
</organism>
<protein>
    <recommendedName>
        <fullName evidence="8">Ubiquinone biosynthesis protein UbiA</fullName>
    </recommendedName>
</protein>
<evidence type="ECO:0000313" key="7">
    <source>
        <dbReference type="Proteomes" id="UP000250088"/>
    </source>
</evidence>
<keyword evidence="3 5" id="KW-1133">Transmembrane helix</keyword>
<evidence type="ECO:0000313" key="6">
    <source>
        <dbReference type="EMBL" id="ARS91890.1"/>
    </source>
</evidence>
<proteinExistence type="predicted"/>
<dbReference type="Proteomes" id="UP000250088">
    <property type="component" value="Chromosome"/>
</dbReference>
<keyword evidence="7" id="KW-1185">Reference proteome</keyword>
<reference evidence="7" key="1">
    <citation type="submission" date="2017-02" db="EMBL/GenBank/DDBJ databases">
        <title>Natronthermophilus aegyptiacus gen. nov.,sp. nov., an aerobic, extremely halophilic alkalithermophilic archaeon isolated from the athalassohaline Wadi An Natrun, Egypt.</title>
        <authorList>
            <person name="Zhao B."/>
        </authorList>
    </citation>
    <scope>NUCLEOTIDE SEQUENCE [LARGE SCALE GENOMIC DNA]</scope>
    <source>
        <strain evidence="7">JW/NM-HA 15</strain>
    </source>
</reference>
<name>A0A2Z2HX94_9EURY</name>